<gene>
    <name evidence="1" type="ORF">CANCADRAFT_56074</name>
</gene>
<evidence type="ECO:0000313" key="1">
    <source>
        <dbReference type="EMBL" id="ODV92405.1"/>
    </source>
</evidence>
<organism evidence="1 2">
    <name type="scientific">Tortispora caseinolytica NRRL Y-17796</name>
    <dbReference type="NCBI Taxonomy" id="767744"/>
    <lineage>
        <taxon>Eukaryota</taxon>
        <taxon>Fungi</taxon>
        <taxon>Dikarya</taxon>
        <taxon>Ascomycota</taxon>
        <taxon>Saccharomycotina</taxon>
        <taxon>Trigonopsidomycetes</taxon>
        <taxon>Trigonopsidales</taxon>
        <taxon>Trigonopsidaceae</taxon>
        <taxon>Tortispora</taxon>
    </lineage>
</organism>
<protein>
    <submittedName>
        <fullName evidence="1">Uncharacterized protein</fullName>
    </submittedName>
</protein>
<accession>A0A1E4TKX3</accession>
<evidence type="ECO:0000313" key="2">
    <source>
        <dbReference type="Proteomes" id="UP000095023"/>
    </source>
</evidence>
<dbReference type="AlphaFoldDB" id="A0A1E4TKX3"/>
<dbReference type="Proteomes" id="UP000095023">
    <property type="component" value="Unassembled WGS sequence"/>
</dbReference>
<sequence>MQNRTYPFSQIFVLDPSATKSYNNCYEYIVYKDGEDRMFRIYYNELTKTASTAPLGVLLGLQVCRRYTTTASQACLNYPTAARLSARIVSSAI</sequence>
<dbReference type="EMBL" id="KV453841">
    <property type="protein sequence ID" value="ODV92405.1"/>
    <property type="molecule type" value="Genomic_DNA"/>
</dbReference>
<proteinExistence type="predicted"/>
<keyword evidence="2" id="KW-1185">Reference proteome</keyword>
<reference evidence="2" key="1">
    <citation type="submission" date="2016-02" db="EMBL/GenBank/DDBJ databases">
        <title>Comparative genomics of biotechnologically important yeasts.</title>
        <authorList>
            <consortium name="DOE Joint Genome Institute"/>
            <person name="Riley R."/>
            <person name="Haridas S."/>
            <person name="Wolfe K.H."/>
            <person name="Lopes M.R."/>
            <person name="Hittinger C.T."/>
            <person name="Goker M."/>
            <person name="Salamov A."/>
            <person name="Wisecaver J."/>
            <person name="Long T.M."/>
            <person name="Aerts A.L."/>
            <person name="Barry K."/>
            <person name="Choi C."/>
            <person name="Clum A."/>
            <person name="Coughlan A.Y."/>
            <person name="Deshpande S."/>
            <person name="Douglass A.P."/>
            <person name="Hanson S.J."/>
            <person name="Klenk H.-P."/>
            <person name="Labutti K."/>
            <person name="Lapidus A."/>
            <person name="Lindquist E."/>
            <person name="Lipzen A."/>
            <person name="Meier-Kolthoff J.P."/>
            <person name="Ohm R.A."/>
            <person name="Otillar R.P."/>
            <person name="Pangilinan J."/>
            <person name="Peng Y."/>
            <person name="Rokas A."/>
            <person name="Rosa C.A."/>
            <person name="Scheuner C."/>
            <person name="Sibirny A.A."/>
            <person name="Slot J.C."/>
            <person name="Stielow J.B."/>
            <person name="Sun H."/>
            <person name="Kurtzman C.P."/>
            <person name="Blackwell M."/>
            <person name="Jeffries T.W."/>
            <person name="Grigoriev I.V."/>
        </authorList>
    </citation>
    <scope>NUCLEOTIDE SEQUENCE [LARGE SCALE GENOMIC DNA]</scope>
    <source>
        <strain evidence="2">NRRL Y-17796</strain>
    </source>
</reference>
<name>A0A1E4TKX3_9ASCO</name>